<protein>
    <submittedName>
        <fullName evidence="1">Uncharacterized protein</fullName>
    </submittedName>
</protein>
<comment type="caution">
    <text evidence="1">The sequence shown here is derived from an EMBL/GenBank/DDBJ whole genome shotgun (WGS) entry which is preliminary data.</text>
</comment>
<evidence type="ECO:0000313" key="1">
    <source>
        <dbReference type="EMBL" id="KGJ88337.1"/>
    </source>
</evidence>
<accession>A0A099KE73</accession>
<evidence type="ECO:0000313" key="2">
    <source>
        <dbReference type="Proteomes" id="UP000029843"/>
    </source>
</evidence>
<dbReference type="Proteomes" id="UP000029843">
    <property type="component" value="Unassembled WGS sequence"/>
</dbReference>
<sequence>MRIFRSQDQWQSIIEDQQTSALTILDYSQQQQLSTSTGQTGLNYTDVKPTVITFII</sequence>
<name>A0A099KE73_COLPS</name>
<dbReference type="PATRIC" id="fig|28229.4.peg.3518"/>
<gene>
    <name evidence="1" type="ORF">ND2E_4173</name>
</gene>
<reference evidence="1 2" key="1">
    <citation type="submission" date="2014-08" db="EMBL/GenBank/DDBJ databases">
        <title>Genomic and Phenotypic Diversity of Colwellia psychrerythraea strains from Disparate Marine Basins.</title>
        <authorList>
            <person name="Techtmann S.M."/>
            <person name="Stelling S.C."/>
            <person name="Utturkar S.M."/>
            <person name="Alshibli N."/>
            <person name="Harris A."/>
            <person name="Brown S.D."/>
            <person name="Hazen T.C."/>
        </authorList>
    </citation>
    <scope>NUCLEOTIDE SEQUENCE [LARGE SCALE GENOMIC DNA]</scope>
    <source>
        <strain evidence="1 2">ND2E</strain>
    </source>
</reference>
<dbReference type="EMBL" id="JQED01000047">
    <property type="protein sequence ID" value="KGJ88337.1"/>
    <property type="molecule type" value="Genomic_DNA"/>
</dbReference>
<proteinExistence type="predicted"/>
<organism evidence="1 2">
    <name type="scientific">Colwellia psychrerythraea</name>
    <name type="common">Vibrio psychroerythus</name>
    <dbReference type="NCBI Taxonomy" id="28229"/>
    <lineage>
        <taxon>Bacteria</taxon>
        <taxon>Pseudomonadati</taxon>
        <taxon>Pseudomonadota</taxon>
        <taxon>Gammaproteobacteria</taxon>
        <taxon>Alteromonadales</taxon>
        <taxon>Colwelliaceae</taxon>
        <taxon>Colwellia</taxon>
    </lineage>
</organism>
<dbReference type="RefSeq" id="WP_190277856.1">
    <property type="nucleotide sequence ID" value="NZ_JQED01000047.1"/>
</dbReference>
<dbReference type="AlphaFoldDB" id="A0A099KE73"/>